<evidence type="ECO:0000313" key="2">
    <source>
        <dbReference type="EMBL" id="GES01673.1"/>
    </source>
</evidence>
<accession>A0A5M3W2Z2</accession>
<keyword evidence="1" id="KW-0472">Membrane</keyword>
<dbReference type="InterPro" id="IPR051784">
    <property type="entry name" value="Nod_factor_ABC_transporter"/>
</dbReference>
<dbReference type="PIRSF" id="PIRSF006648">
    <property type="entry name" value="DrrB"/>
    <property type="match status" value="1"/>
</dbReference>
<dbReference type="GO" id="GO:0043190">
    <property type="term" value="C:ATP-binding cassette (ABC) transporter complex"/>
    <property type="evidence" value="ECO:0007669"/>
    <property type="project" value="InterPro"/>
</dbReference>
<feature type="transmembrane region" description="Helical" evidence="1">
    <location>
        <begin position="126"/>
        <end position="147"/>
    </location>
</feature>
<reference evidence="2 3" key="1">
    <citation type="submission" date="2019-10" db="EMBL/GenBank/DDBJ databases">
        <title>Whole genome shotgun sequence of Acrocarpospora corrugata NBRC 13972.</title>
        <authorList>
            <person name="Ichikawa N."/>
            <person name="Kimura A."/>
            <person name="Kitahashi Y."/>
            <person name="Komaki H."/>
            <person name="Oguchi A."/>
        </authorList>
    </citation>
    <scope>NUCLEOTIDE SEQUENCE [LARGE SCALE GENOMIC DNA]</scope>
    <source>
        <strain evidence="2 3">NBRC 13972</strain>
    </source>
</reference>
<dbReference type="Proteomes" id="UP000334990">
    <property type="component" value="Unassembled WGS sequence"/>
</dbReference>
<comment type="caution">
    <text evidence="2">The sequence shown here is derived from an EMBL/GenBank/DDBJ whole genome shotgun (WGS) entry which is preliminary data.</text>
</comment>
<feature type="transmembrane region" description="Helical" evidence="1">
    <location>
        <begin position="16"/>
        <end position="36"/>
    </location>
</feature>
<sequence>MIAYIRLETRKMMRDTGYVTMGLAIPVTMYLLFTTLALPPEARAGGALWSMVAMAAYGALGGVFSNGTGIAEDKALGWMRQLRITPITPFHVIAGKTATAAIIVVPSIALVLAAGALINRVSLDPAQWLTVAALLWAGTIPFSLFALGNGYLLSPQNAATANLATYIGMSALGGLWFPTTNFPAWLGAAATWTPVNNYANLSWSVAFDHSPDPRSALVLLAWTALAAGYARRGYLRSGRMV</sequence>
<proteinExistence type="predicted"/>
<keyword evidence="3" id="KW-1185">Reference proteome</keyword>
<dbReference type="InterPro" id="IPR000412">
    <property type="entry name" value="ABC_2_transport"/>
</dbReference>
<dbReference type="PANTHER" id="PTHR43229">
    <property type="entry name" value="NODULATION PROTEIN J"/>
    <property type="match status" value="1"/>
</dbReference>
<evidence type="ECO:0000256" key="1">
    <source>
        <dbReference type="SAM" id="Phobius"/>
    </source>
</evidence>
<protein>
    <submittedName>
        <fullName evidence="2">ABC transporter</fullName>
    </submittedName>
</protein>
<feature type="transmembrane region" description="Helical" evidence="1">
    <location>
        <begin position="92"/>
        <end position="114"/>
    </location>
</feature>
<feature type="transmembrane region" description="Helical" evidence="1">
    <location>
        <begin position="213"/>
        <end position="230"/>
    </location>
</feature>
<keyword evidence="1" id="KW-0812">Transmembrane</keyword>
<feature type="transmembrane region" description="Helical" evidence="1">
    <location>
        <begin position="159"/>
        <end position="177"/>
    </location>
</feature>
<dbReference type="AlphaFoldDB" id="A0A5M3W2Z2"/>
<keyword evidence="1" id="KW-1133">Transmembrane helix</keyword>
<gene>
    <name evidence="2" type="ORF">Acor_37370</name>
</gene>
<organism evidence="2 3">
    <name type="scientific">Acrocarpospora corrugata</name>
    <dbReference type="NCBI Taxonomy" id="35763"/>
    <lineage>
        <taxon>Bacteria</taxon>
        <taxon>Bacillati</taxon>
        <taxon>Actinomycetota</taxon>
        <taxon>Actinomycetes</taxon>
        <taxon>Streptosporangiales</taxon>
        <taxon>Streptosporangiaceae</taxon>
        <taxon>Acrocarpospora</taxon>
    </lineage>
</organism>
<dbReference type="OrthoDB" id="63188at2"/>
<feature type="transmembrane region" description="Helical" evidence="1">
    <location>
        <begin position="48"/>
        <end position="71"/>
    </location>
</feature>
<dbReference type="GO" id="GO:0140359">
    <property type="term" value="F:ABC-type transporter activity"/>
    <property type="evidence" value="ECO:0007669"/>
    <property type="project" value="InterPro"/>
</dbReference>
<evidence type="ECO:0000313" key="3">
    <source>
        <dbReference type="Proteomes" id="UP000334990"/>
    </source>
</evidence>
<dbReference type="PANTHER" id="PTHR43229:SF2">
    <property type="entry name" value="NODULATION PROTEIN J"/>
    <property type="match status" value="1"/>
</dbReference>
<dbReference type="RefSeq" id="WP_155337945.1">
    <property type="nucleotide sequence ID" value="NZ_BAAABN010000074.1"/>
</dbReference>
<dbReference type="EMBL" id="BLAD01000052">
    <property type="protein sequence ID" value="GES01673.1"/>
    <property type="molecule type" value="Genomic_DNA"/>
</dbReference>
<name>A0A5M3W2Z2_9ACTN</name>